<dbReference type="GO" id="GO:0003886">
    <property type="term" value="F:DNA (cytosine-5-)-methyltransferase activity"/>
    <property type="evidence" value="ECO:0007669"/>
    <property type="project" value="UniProtKB-EC"/>
</dbReference>
<dbReference type="CDD" id="cd00315">
    <property type="entry name" value="Cyt_C5_DNA_methylase"/>
    <property type="match status" value="1"/>
</dbReference>
<dbReference type="InterPro" id="IPR029063">
    <property type="entry name" value="SAM-dependent_MTases_sf"/>
</dbReference>
<dbReference type="EC" id="2.1.1.37" evidence="1"/>
<evidence type="ECO:0000313" key="9">
    <source>
        <dbReference type="Proteomes" id="UP000284779"/>
    </source>
</evidence>
<dbReference type="PANTHER" id="PTHR46098:SF1">
    <property type="entry name" value="TRNA (CYTOSINE(38)-C(5))-METHYLTRANSFERASE"/>
    <property type="match status" value="1"/>
</dbReference>
<evidence type="ECO:0000256" key="7">
    <source>
        <dbReference type="RuleBase" id="RU000416"/>
    </source>
</evidence>
<gene>
    <name evidence="8" type="ORF">DW944_07075</name>
</gene>
<accession>A0A413R7W9</accession>
<keyword evidence="9" id="KW-1185">Reference proteome</keyword>
<keyword evidence="3 6" id="KW-0808">Transferase</keyword>
<dbReference type="Proteomes" id="UP000284779">
    <property type="component" value="Unassembled WGS sequence"/>
</dbReference>
<dbReference type="PROSITE" id="PS51679">
    <property type="entry name" value="SAM_MT_C5"/>
    <property type="match status" value="1"/>
</dbReference>
<dbReference type="AlphaFoldDB" id="A0A413R7W9"/>
<evidence type="ECO:0000256" key="5">
    <source>
        <dbReference type="ARBA" id="ARBA00022747"/>
    </source>
</evidence>
<dbReference type="GO" id="GO:0009307">
    <property type="term" value="P:DNA restriction-modification system"/>
    <property type="evidence" value="ECO:0007669"/>
    <property type="project" value="UniProtKB-KW"/>
</dbReference>
<evidence type="ECO:0000256" key="4">
    <source>
        <dbReference type="ARBA" id="ARBA00022691"/>
    </source>
</evidence>
<dbReference type="Gene3D" id="3.90.120.10">
    <property type="entry name" value="DNA Methylase, subunit A, domain 2"/>
    <property type="match status" value="1"/>
</dbReference>
<dbReference type="InterPro" id="IPR031303">
    <property type="entry name" value="C5_meth_CS"/>
</dbReference>
<dbReference type="Gene3D" id="3.40.50.150">
    <property type="entry name" value="Vaccinia Virus protein VP39"/>
    <property type="match status" value="1"/>
</dbReference>
<dbReference type="NCBIfam" id="TIGR00675">
    <property type="entry name" value="dcm"/>
    <property type="match status" value="1"/>
</dbReference>
<evidence type="ECO:0000256" key="6">
    <source>
        <dbReference type="PROSITE-ProRule" id="PRU01016"/>
    </source>
</evidence>
<dbReference type="PROSITE" id="PS00095">
    <property type="entry name" value="C5_MTASE_2"/>
    <property type="match status" value="1"/>
</dbReference>
<evidence type="ECO:0000256" key="1">
    <source>
        <dbReference type="ARBA" id="ARBA00011975"/>
    </source>
</evidence>
<organism evidence="8 9">
    <name type="scientific">Eubacterium ventriosum</name>
    <dbReference type="NCBI Taxonomy" id="39496"/>
    <lineage>
        <taxon>Bacteria</taxon>
        <taxon>Bacillati</taxon>
        <taxon>Bacillota</taxon>
        <taxon>Clostridia</taxon>
        <taxon>Eubacteriales</taxon>
        <taxon>Eubacteriaceae</taxon>
        <taxon>Eubacterium</taxon>
    </lineage>
</organism>
<dbReference type="Pfam" id="PF00145">
    <property type="entry name" value="DNA_methylase"/>
    <property type="match status" value="1"/>
</dbReference>
<evidence type="ECO:0000256" key="3">
    <source>
        <dbReference type="ARBA" id="ARBA00022679"/>
    </source>
</evidence>
<keyword evidence="4 6" id="KW-0949">S-adenosyl-L-methionine</keyword>
<dbReference type="EMBL" id="QSFD01000006">
    <property type="protein sequence ID" value="RHA18286.1"/>
    <property type="molecule type" value="Genomic_DNA"/>
</dbReference>
<comment type="similarity">
    <text evidence="6 7">Belongs to the class I-like SAM-binding methyltransferase superfamily. C5-methyltransferase family.</text>
</comment>
<dbReference type="RefSeq" id="WP_117970584.1">
    <property type="nucleotide sequence ID" value="NZ_CATWJF010000018.1"/>
</dbReference>
<dbReference type="PANTHER" id="PTHR46098">
    <property type="entry name" value="TRNA (CYTOSINE(38)-C(5))-METHYLTRANSFERASE"/>
    <property type="match status" value="1"/>
</dbReference>
<comment type="caution">
    <text evidence="8">The sequence shown here is derived from an EMBL/GenBank/DDBJ whole genome shotgun (WGS) entry which is preliminary data.</text>
</comment>
<proteinExistence type="inferred from homology"/>
<dbReference type="InterPro" id="IPR001525">
    <property type="entry name" value="C5_MeTfrase"/>
</dbReference>
<evidence type="ECO:0000313" key="8">
    <source>
        <dbReference type="EMBL" id="RHA18286.1"/>
    </source>
</evidence>
<name>A0A413R7W9_9FIRM</name>
<keyword evidence="5" id="KW-0680">Restriction system</keyword>
<evidence type="ECO:0000256" key="2">
    <source>
        <dbReference type="ARBA" id="ARBA00022603"/>
    </source>
</evidence>
<protein>
    <recommendedName>
        <fullName evidence="1">DNA (cytosine-5-)-methyltransferase</fullName>
        <ecNumber evidence="1">2.1.1.37</ecNumber>
    </recommendedName>
</protein>
<dbReference type="InterPro" id="IPR050750">
    <property type="entry name" value="C5-MTase"/>
</dbReference>
<dbReference type="SUPFAM" id="SSF53335">
    <property type="entry name" value="S-adenosyl-L-methionine-dependent methyltransferases"/>
    <property type="match status" value="1"/>
</dbReference>
<reference evidence="8 9" key="1">
    <citation type="submission" date="2018-08" db="EMBL/GenBank/DDBJ databases">
        <title>A genome reference for cultivated species of the human gut microbiota.</title>
        <authorList>
            <person name="Zou Y."/>
            <person name="Xue W."/>
            <person name="Luo G."/>
        </authorList>
    </citation>
    <scope>NUCLEOTIDE SEQUENCE [LARGE SCALE GENOMIC DNA]</scope>
    <source>
        <strain evidence="8 9">AM44-11BH</strain>
    </source>
</reference>
<dbReference type="GO" id="GO:0032259">
    <property type="term" value="P:methylation"/>
    <property type="evidence" value="ECO:0007669"/>
    <property type="project" value="UniProtKB-KW"/>
</dbReference>
<dbReference type="PRINTS" id="PR00105">
    <property type="entry name" value="C5METTRFRASE"/>
</dbReference>
<feature type="active site" evidence="6">
    <location>
        <position position="72"/>
    </location>
</feature>
<keyword evidence="2 6" id="KW-0489">Methyltransferase</keyword>
<sequence>MLKCASFFAGVGGIDLGFKQAGFDTIYANEFDDYAADTFECNYNIKVDRRDIHDVKVEDIPDFDIMLAGFPCQAFSIAGYRQGFDDEKGRGDLFFELTRIIEAKKPRIAFFENVKNLVGHDNGNTFRVICEQLTLLGYKYISQVMNASEYGDVPQNRERIYIVAFRDKKDYANFSMPLPMELKKTLRDVIDFEKKQDDKYYYSSKNCKFYKELKRDMKNKHTIYQWRRVYVRENKSNLVPTLTANMGTGGHNVPLILTDDNKIRKLTPRECFRVQGFPKEFVLPEQSNTRLYKQAGNSVVVPVIKRIADNIASAVKET</sequence>